<proteinExistence type="predicted"/>
<evidence type="ECO:0000313" key="15">
    <source>
        <dbReference type="Proteomes" id="UP000250169"/>
    </source>
</evidence>
<dbReference type="GO" id="GO:0015288">
    <property type="term" value="F:porin activity"/>
    <property type="evidence" value="ECO:0007669"/>
    <property type="project" value="UniProtKB-KW"/>
</dbReference>
<organism evidence="14 15">
    <name type="scientific">Capnocytophaga ochracea</name>
    <dbReference type="NCBI Taxonomy" id="1018"/>
    <lineage>
        <taxon>Bacteria</taxon>
        <taxon>Pseudomonadati</taxon>
        <taxon>Bacteroidota</taxon>
        <taxon>Flavobacteriia</taxon>
        <taxon>Flavobacteriales</taxon>
        <taxon>Flavobacteriaceae</taxon>
        <taxon>Capnocytophaga</taxon>
    </lineage>
</organism>
<feature type="signal peptide" evidence="12">
    <location>
        <begin position="1"/>
        <end position="21"/>
    </location>
</feature>
<evidence type="ECO:0000256" key="11">
    <source>
        <dbReference type="SAM" id="MobiDB-lite"/>
    </source>
</evidence>
<protein>
    <submittedName>
        <fullName evidence="14">Outer membrane porin F</fullName>
    </submittedName>
</protein>
<keyword evidence="5 12" id="KW-0732">Signal</keyword>
<keyword evidence="7" id="KW-0626">Porin</keyword>
<evidence type="ECO:0000256" key="6">
    <source>
        <dbReference type="ARBA" id="ARBA00023065"/>
    </source>
</evidence>
<feature type="chain" id="PRO_5016090133" evidence="12">
    <location>
        <begin position="22"/>
        <end position="456"/>
    </location>
</feature>
<accession>A0A2X2SN16</accession>
<dbReference type="RefSeq" id="WP_111972921.1">
    <property type="nucleotide sequence ID" value="NZ_UAVS01000006.1"/>
</dbReference>
<dbReference type="EMBL" id="UAVS01000006">
    <property type="protein sequence ID" value="SQA94552.1"/>
    <property type="molecule type" value="Genomic_DNA"/>
</dbReference>
<dbReference type="SUPFAM" id="SSF56925">
    <property type="entry name" value="OMPA-like"/>
    <property type="match status" value="1"/>
</dbReference>
<evidence type="ECO:0000256" key="9">
    <source>
        <dbReference type="ARBA" id="ARBA00023237"/>
    </source>
</evidence>
<evidence type="ECO:0000256" key="4">
    <source>
        <dbReference type="ARBA" id="ARBA00022692"/>
    </source>
</evidence>
<dbReference type="PANTHER" id="PTHR30329">
    <property type="entry name" value="STATOR ELEMENT OF FLAGELLAR MOTOR COMPLEX"/>
    <property type="match status" value="1"/>
</dbReference>
<evidence type="ECO:0000256" key="7">
    <source>
        <dbReference type="ARBA" id="ARBA00023114"/>
    </source>
</evidence>
<keyword evidence="9" id="KW-0998">Cell outer membrane</keyword>
<dbReference type="GO" id="GO:0009279">
    <property type="term" value="C:cell outer membrane"/>
    <property type="evidence" value="ECO:0007669"/>
    <property type="project" value="UniProtKB-SubCell"/>
</dbReference>
<dbReference type="Pfam" id="PF00691">
    <property type="entry name" value="OmpA"/>
    <property type="match status" value="1"/>
</dbReference>
<dbReference type="SUPFAM" id="SSF103088">
    <property type="entry name" value="OmpA-like"/>
    <property type="match status" value="1"/>
</dbReference>
<evidence type="ECO:0000256" key="12">
    <source>
        <dbReference type="SAM" id="SignalP"/>
    </source>
</evidence>
<feature type="compositionally biased region" description="Basic and acidic residues" evidence="11">
    <location>
        <begin position="199"/>
        <end position="265"/>
    </location>
</feature>
<sequence>MKKIKVTLFALAAAFSVAVQAQDEDSPWQIGFGVNSVDIRTPDAFGDLMKDWGGPSDINILPAVSRLSVGRYIGAGFSAELSGSLNKIEKGFGYDKDLDNKVDFSFWSADLALQYHFKSLWNKEKVKWFDPFLQVGGGYAAIDNEGKFRALGGGGVNFWFTENIGINLQTAYHPTFQSDSEVDYFQHAAGITIKFGKKDRDKDGVADKDDLCPDEPGKPELKGCPDRDNDGVADKDDACPDEAGKPELKGCPDRDNDGIADKDDACPDEAGPAEFNGCPDTDGDGVPDNVDQCKDVAGPKENNGCPWPDTDGDGVLDKDDQCVDVPGPASNNGCPEVTEEVQKKLNDFARTILFDVNKATIKPQSATVLNQIVDVLNQYKNSKFSIEGYTDISGKRAKNQKLSEDRAYAVKAYLIEKGIDEGRLTAKGFGPDKPIASNKTKKGRELNRRVEINLVK</sequence>
<keyword evidence="8 10" id="KW-0472">Membrane</keyword>
<keyword evidence="4" id="KW-0812">Transmembrane</keyword>
<dbReference type="InterPro" id="IPR006664">
    <property type="entry name" value="OMP_bac"/>
</dbReference>
<evidence type="ECO:0000259" key="13">
    <source>
        <dbReference type="PROSITE" id="PS51123"/>
    </source>
</evidence>
<dbReference type="SUPFAM" id="SSF103647">
    <property type="entry name" value="TSP type-3 repeat"/>
    <property type="match status" value="1"/>
</dbReference>
<dbReference type="PANTHER" id="PTHR30329:SF21">
    <property type="entry name" value="LIPOPROTEIN YIAD-RELATED"/>
    <property type="match status" value="1"/>
</dbReference>
<keyword evidence="2" id="KW-0813">Transport</keyword>
<evidence type="ECO:0000256" key="10">
    <source>
        <dbReference type="PROSITE-ProRule" id="PRU00473"/>
    </source>
</evidence>
<comment type="subcellular location">
    <subcellularLocation>
        <location evidence="1">Cell outer membrane</location>
        <topology evidence="1">Multi-pass membrane protein</topology>
    </subcellularLocation>
</comment>
<keyword evidence="6" id="KW-0406">Ion transport</keyword>
<dbReference type="PRINTS" id="PR01023">
    <property type="entry name" value="NAFLGMOTY"/>
</dbReference>
<dbReference type="InterPro" id="IPR028974">
    <property type="entry name" value="TSP_type-3_rpt"/>
</dbReference>
<evidence type="ECO:0000256" key="8">
    <source>
        <dbReference type="ARBA" id="ARBA00023136"/>
    </source>
</evidence>
<dbReference type="GO" id="GO:0006811">
    <property type="term" value="P:monoatomic ion transport"/>
    <property type="evidence" value="ECO:0007669"/>
    <property type="project" value="UniProtKB-KW"/>
</dbReference>
<dbReference type="AlphaFoldDB" id="A0A2X2SN16"/>
<evidence type="ECO:0000256" key="1">
    <source>
        <dbReference type="ARBA" id="ARBA00004571"/>
    </source>
</evidence>
<dbReference type="Gene3D" id="3.30.1330.60">
    <property type="entry name" value="OmpA-like domain"/>
    <property type="match status" value="1"/>
</dbReference>
<dbReference type="Proteomes" id="UP000250169">
    <property type="component" value="Unassembled WGS sequence"/>
</dbReference>
<dbReference type="CDD" id="cd07185">
    <property type="entry name" value="OmpA_C-like"/>
    <property type="match status" value="1"/>
</dbReference>
<dbReference type="GO" id="GO:0046930">
    <property type="term" value="C:pore complex"/>
    <property type="evidence" value="ECO:0007669"/>
    <property type="project" value="UniProtKB-KW"/>
</dbReference>
<dbReference type="GO" id="GO:0007155">
    <property type="term" value="P:cell adhesion"/>
    <property type="evidence" value="ECO:0007669"/>
    <property type="project" value="InterPro"/>
</dbReference>
<dbReference type="Pfam" id="PF02412">
    <property type="entry name" value="TSP_3"/>
    <property type="match status" value="1"/>
</dbReference>
<feature type="region of interest" description="Disordered" evidence="11">
    <location>
        <begin position="199"/>
        <end position="286"/>
    </location>
</feature>
<dbReference type="GO" id="GO:0005509">
    <property type="term" value="F:calcium ion binding"/>
    <property type="evidence" value="ECO:0007669"/>
    <property type="project" value="InterPro"/>
</dbReference>
<feature type="domain" description="OmpA-like" evidence="13">
    <location>
        <begin position="341"/>
        <end position="456"/>
    </location>
</feature>
<dbReference type="InterPro" id="IPR027385">
    <property type="entry name" value="Beta-barrel_OMP"/>
</dbReference>
<reference evidence="14 15" key="1">
    <citation type="submission" date="2018-06" db="EMBL/GenBank/DDBJ databases">
        <authorList>
            <consortium name="Pathogen Informatics"/>
            <person name="Doyle S."/>
        </authorList>
    </citation>
    <scope>NUCLEOTIDE SEQUENCE [LARGE SCALE GENOMIC DNA]</scope>
    <source>
        <strain evidence="14 15">NCTC11545</strain>
    </source>
</reference>
<dbReference type="PRINTS" id="PR01021">
    <property type="entry name" value="OMPADOMAIN"/>
</dbReference>
<dbReference type="PROSITE" id="PS51123">
    <property type="entry name" value="OMPA_2"/>
    <property type="match status" value="1"/>
</dbReference>
<dbReference type="Gene3D" id="2.40.160.20">
    <property type="match status" value="1"/>
</dbReference>
<dbReference type="InterPro" id="IPR050330">
    <property type="entry name" value="Bact_OuterMem_StrucFunc"/>
</dbReference>
<dbReference type="InterPro" id="IPR003367">
    <property type="entry name" value="Thrombospondin_3-like_rpt"/>
</dbReference>
<evidence type="ECO:0000256" key="3">
    <source>
        <dbReference type="ARBA" id="ARBA00022452"/>
    </source>
</evidence>
<dbReference type="InterPro" id="IPR006665">
    <property type="entry name" value="OmpA-like"/>
</dbReference>
<dbReference type="InterPro" id="IPR036737">
    <property type="entry name" value="OmpA-like_sf"/>
</dbReference>
<dbReference type="Pfam" id="PF13505">
    <property type="entry name" value="OMP_b-brl"/>
    <property type="match status" value="1"/>
</dbReference>
<keyword evidence="3" id="KW-1134">Transmembrane beta strand</keyword>
<evidence type="ECO:0000256" key="2">
    <source>
        <dbReference type="ARBA" id="ARBA00022448"/>
    </source>
</evidence>
<evidence type="ECO:0000256" key="5">
    <source>
        <dbReference type="ARBA" id="ARBA00022729"/>
    </source>
</evidence>
<evidence type="ECO:0000313" key="14">
    <source>
        <dbReference type="EMBL" id="SQA94552.1"/>
    </source>
</evidence>
<dbReference type="InterPro" id="IPR011250">
    <property type="entry name" value="OMP/PagP_B-barrel"/>
</dbReference>
<name>A0A2X2SN16_CAPOC</name>
<gene>
    <name evidence="14" type="primary">oprF_1</name>
    <name evidence="14" type="ORF">NCTC11545_01742</name>
</gene>